<evidence type="ECO:0000313" key="2">
    <source>
        <dbReference type="Proteomes" id="UP000003294"/>
    </source>
</evidence>
<protein>
    <submittedName>
        <fullName evidence="1">Uncharacterized protein</fullName>
    </submittedName>
</protein>
<organism evidence="1 2">
    <name type="scientific">Neisseria cinerea ATCC 14685</name>
    <dbReference type="NCBI Taxonomy" id="546262"/>
    <lineage>
        <taxon>Bacteria</taxon>
        <taxon>Pseudomonadati</taxon>
        <taxon>Pseudomonadota</taxon>
        <taxon>Betaproteobacteria</taxon>
        <taxon>Neisseriales</taxon>
        <taxon>Neisseriaceae</taxon>
        <taxon>Neisseria</taxon>
    </lineage>
</organism>
<dbReference type="AlphaFoldDB" id="D0W0K6"/>
<reference evidence="1 2" key="1">
    <citation type="submission" date="2009-10" db="EMBL/GenBank/DDBJ databases">
        <authorList>
            <person name="Weinstock G."/>
            <person name="Sodergren E."/>
            <person name="Clifton S."/>
            <person name="Fulton L."/>
            <person name="Fulton B."/>
            <person name="Courtney L."/>
            <person name="Fronick C."/>
            <person name="Harrison M."/>
            <person name="Strong C."/>
            <person name="Farmer C."/>
            <person name="Delahaunty K."/>
            <person name="Markovic C."/>
            <person name="Hall O."/>
            <person name="Minx P."/>
            <person name="Tomlinson C."/>
            <person name="Mitreva M."/>
            <person name="Nelson J."/>
            <person name="Hou S."/>
            <person name="Wollam A."/>
            <person name="Pepin K.H."/>
            <person name="Johnson M."/>
            <person name="Bhonagiri V."/>
            <person name="Nash W.E."/>
            <person name="Warren W."/>
            <person name="Chinwalla A."/>
            <person name="Mardis E.R."/>
            <person name="Wilson R.K."/>
        </authorList>
    </citation>
    <scope>NUCLEOTIDE SEQUENCE [LARGE SCALE GENOMIC DNA]</scope>
    <source>
        <strain evidence="1 2">ATCC 14685</strain>
    </source>
</reference>
<accession>D0W0K6</accession>
<comment type="caution">
    <text evidence="1">The sequence shown here is derived from an EMBL/GenBank/DDBJ whole genome shotgun (WGS) entry which is preliminary data.</text>
</comment>
<dbReference type="EMBL" id="ACDY02000001">
    <property type="protein sequence ID" value="EEZ72739.1"/>
    <property type="molecule type" value="Genomic_DNA"/>
</dbReference>
<evidence type="ECO:0000313" key="1">
    <source>
        <dbReference type="EMBL" id="EEZ72739.1"/>
    </source>
</evidence>
<sequence length="40" mass="4458">MIWADCLSRCLISNGTAFIGLCRFVCRLNVQTAYFDSPDG</sequence>
<dbReference type="Proteomes" id="UP000003294">
    <property type="component" value="Unassembled WGS sequence"/>
</dbReference>
<proteinExistence type="predicted"/>
<gene>
    <name evidence="1" type="ORF">NEICINOT_03172</name>
</gene>
<name>D0W0K6_NEICI</name>